<dbReference type="InterPro" id="IPR006073">
    <property type="entry name" value="GTP-bd"/>
</dbReference>
<organism evidence="6 7">
    <name type="scientific">Entamoeba nuttalli</name>
    <dbReference type="NCBI Taxonomy" id="412467"/>
    <lineage>
        <taxon>Eukaryota</taxon>
        <taxon>Amoebozoa</taxon>
        <taxon>Evosea</taxon>
        <taxon>Archamoebae</taxon>
        <taxon>Mastigamoebida</taxon>
        <taxon>Entamoebidae</taxon>
        <taxon>Entamoeba</taxon>
    </lineage>
</organism>
<dbReference type="PANTHER" id="PTHR23305:SF11">
    <property type="entry name" value="OBG-LIKE ATPASE 1"/>
    <property type="match status" value="1"/>
</dbReference>
<sequence length="396" mass="44394">MSKKQEPKERVILGRITNHLRMGIVGLPNVGKSTLFNALTKCQVQAQNYPFCTIDPNQARVAVPDERFDYLCEHYKPASKVAASLQVTDIAGLVKGAAAGEGLGNAFLSHISGVDGIYQVVRVFEDEDIVHVEGDINPIRDMEIILNELCLKDEEIISAKVETLTKQNVHKKDKVVIEEIACLNKCLDMVKQKRPIRFNEWTDEEASFINNVLPLTAKPMIYLVNMSENDFLRKRNKYLLKIKNWIEEKCKPFPMDPIIPYSGAIVAKEIDAALAKTANQSSEPEILAAGALAKIVNTGYTTLNLIHFFTAGHDEVKCWTVRKGTKAPQAAGTIHSDFEKGFVCAEVMTFDDFKQYGSEQEVKLQGKYRQEGRNYQVCDGDIMFFRANTSGLGKKR</sequence>
<dbReference type="InterPro" id="IPR041706">
    <property type="entry name" value="YchF_N"/>
</dbReference>
<dbReference type="SUPFAM" id="SSF52540">
    <property type="entry name" value="P-loop containing nucleoside triphosphate hydrolases"/>
    <property type="match status" value="1"/>
</dbReference>
<feature type="domain" description="TGS" evidence="5">
    <location>
        <begin position="304"/>
        <end position="387"/>
    </location>
</feature>
<evidence type="ECO:0000256" key="2">
    <source>
        <dbReference type="ARBA" id="ARBA00022840"/>
    </source>
</evidence>
<protein>
    <recommendedName>
        <fullName evidence="3">Obg-like ATPase 1</fullName>
    </recommendedName>
</protein>
<dbReference type="Proteomes" id="UP001628156">
    <property type="component" value="Unassembled WGS sequence"/>
</dbReference>
<dbReference type="CDD" id="cd01900">
    <property type="entry name" value="YchF"/>
    <property type="match status" value="1"/>
</dbReference>
<dbReference type="SUPFAM" id="SSF81271">
    <property type="entry name" value="TGS-like"/>
    <property type="match status" value="1"/>
</dbReference>
<evidence type="ECO:0000256" key="3">
    <source>
        <dbReference type="HAMAP-Rule" id="MF_03167"/>
    </source>
</evidence>
<dbReference type="Pfam" id="PF06071">
    <property type="entry name" value="YchF-GTPase_C"/>
    <property type="match status" value="1"/>
</dbReference>
<dbReference type="InterPro" id="IPR031167">
    <property type="entry name" value="G_OBG"/>
</dbReference>
<comment type="function">
    <text evidence="3">Hydrolyzes ATP, and can also hydrolyze GTP with lower efficiency. Has lower affinity for GTP.</text>
</comment>
<dbReference type="InterPro" id="IPR013029">
    <property type="entry name" value="YchF_C"/>
</dbReference>
<dbReference type="NCBIfam" id="TIGR00092">
    <property type="entry name" value="redox-regulated ATPase YchF"/>
    <property type="match status" value="1"/>
</dbReference>
<evidence type="ECO:0000259" key="4">
    <source>
        <dbReference type="PROSITE" id="PS51710"/>
    </source>
</evidence>
<accession>A0ABQ0DRG7</accession>
<evidence type="ECO:0000313" key="6">
    <source>
        <dbReference type="EMBL" id="GAB1225348.1"/>
    </source>
</evidence>
<proteinExistence type="inferred from homology"/>
<feature type="binding site" evidence="3">
    <location>
        <begin position="29"/>
        <end position="34"/>
    </location>
    <ligand>
        <name>ATP</name>
        <dbReference type="ChEBI" id="CHEBI:30616"/>
    </ligand>
</feature>
<keyword evidence="7" id="KW-1185">Reference proteome</keyword>
<keyword evidence="1 3" id="KW-0547">Nucleotide-binding</keyword>
<feature type="binding site" evidence="3">
    <location>
        <position position="226"/>
    </location>
    <ligand>
        <name>ATP</name>
        <dbReference type="ChEBI" id="CHEBI:30616"/>
    </ligand>
</feature>
<dbReference type="InterPro" id="IPR004095">
    <property type="entry name" value="TGS"/>
</dbReference>
<comment type="similarity">
    <text evidence="3">Belongs to the TRAFAC class OBG-HflX-like GTPase superfamily. OBG GTPase family. YchF/OLA1 subfamily.</text>
</comment>
<dbReference type="InterPro" id="IPR012675">
    <property type="entry name" value="Beta-grasp_dom_sf"/>
</dbReference>
<dbReference type="PRINTS" id="PR00326">
    <property type="entry name" value="GTP1OBG"/>
</dbReference>
<dbReference type="InterPro" id="IPR023192">
    <property type="entry name" value="TGS-like_dom_sf"/>
</dbReference>
<dbReference type="InterPro" id="IPR012676">
    <property type="entry name" value="TGS-like"/>
</dbReference>
<evidence type="ECO:0000313" key="7">
    <source>
        <dbReference type="Proteomes" id="UP001628156"/>
    </source>
</evidence>
<dbReference type="CDD" id="cd04867">
    <property type="entry name" value="TGS_YchF_OLA1"/>
    <property type="match status" value="1"/>
</dbReference>
<dbReference type="Gene3D" id="3.40.50.300">
    <property type="entry name" value="P-loop containing nucleotide triphosphate hydrolases"/>
    <property type="match status" value="1"/>
</dbReference>
<dbReference type="PIRSF" id="PIRSF006641">
    <property type="entry name" value="CHP00092"/>
    <property type="match status" value="1"/>
</dbReference>
<dbReference type="Pfam" id="PF01926">
    <property type="entry name" value="MMR_HSR1"/>
    <property type="match status" value="1"/>
</dbReference>
<reference evidence="6 7" key="1">
    <citation type="journal article" date="2019" name="PLoS Negl. Trop. Dis.">
        <title>Whole genome sequencing of Entamoeba nuttalli reveals mammalian host-related molecular signatures and a novel octapeptide-repeat surface protein.</title>
        <authorList>
            <person name="Tanaka M."/>
            <person name="Makiuchi T."/>
            <person name="Komiyama T."/>
            <person name="Shiina T."/>
            <person name="Osaki K."/>
            <person name="Tachibana H."/>
        </authorList>
    </citation>
    <scope>NUCLEOTIDE SEQUENCE [LARGE SCALE GENOMIC DNA]</scope>
    <source>
        <strain evidence="6 7">P19-061405</strain>
    </source>
</reference>
<dbReference type="PROSITE" id="PS51880">
    <property type="entry name" value="TGS"/>
    <property type="match status" value="1"/>
</dbReference>
<dbReference type="EMBL" id="BAAFRS010000248">
    <property type="protein sequence ID" value="GAB1225348.1"/>
    <property type="molecule type" value="Genomic_DNA"/>
</dbReference>
<dbReference type="PANTHER" id="PTHR23305">
    <property type="entry name" value="OBG GTPASE FAMILY"/>
    <property type="match status" value="1"/>
</dbReference>
<keyword evidence="3" id="KW-0963">Cytoplasm</keyword>
<dbReference type="Gene3D" id="3.10.20.30">
    <property type="match status" value="1"/>
</dbReference>
<evidence type="ECO:0000259" key="5">
    <source>
        <dbReference type="PROSITE" id="PS51880"/>
    </source>
</evidence>
<comment type="subunit">
    <text evidence="3">Monomer.</text>
</comment>
<dbReference type="PROSITE" id="PS51710">
    <property type="entry name" value="G_OBG"/>
    <property type="match status" value="1"/>
</dbReference>
<gene>
    <name evidence="6" type="ORF">ENUP19_0248G0122</name>
</gene>
<feature type="domain" description="OBG-type G" evidence="4">
    <location>
        <begin position="20"/>
        <end position="283"/>
    </location>
</feature>
<dbReference type="HAMAP" id="MF_00944">
    <property type="entry name" value="YchF_OLA1_ATPase"/>
    <property type="match status" value="1"/>
</dbReference>
<comment type="subcellular location">
    <subcellularLocation>
        <location evidence="3">Cytoplasm</location>
    </subcellularLocation>
</comment>
<comment type="caution">
    <text evidence="6">The sequence shown here is derived from an EMBL/GenBank/DDBJ whole genome shotgun (WGS) entry which is preliminary data.</text>
</comment>
<dbReference type="InterPro" id="IPR004396">
    <property type="entry name" value="ATPase_YchF/OLA1"/>
</dbReference>
<evidence type="ECO:0000256" key="1">
    <source>
        <dbReference type="ARBA" id="ARBA00022741"/>
    </source>
</evidence>
<dbReference type="Gene3D" id="1.10.150.300">
    <property type="entry name" value="TGS-like domain"/>
    <property type="match status" value="1"/>
</dbReference>
<keyword evidence="3" id="KW-0378">Hydrolase</keyword>
<keyword evidence="2 3" id="KW-0067">ATP-binding</keyword>
<name>A0ABQ0DRG7_9EUKA</name>
<dbReference type="InterPro" id="IPR027417">
    <property type="entry name" value="P-loop_NTPase"/>
</dbReference>